<gene>
    <name evidence="1" type="ORF">H9630_09870</name>
</gene>
<organism evidence="1 2">
    <name type="scientific">Planococcus wigleyi</name>
    <dbReference type="NCBI Taxonomy" id="2762216"/>
    <lineage>
        <taxon>Bacteria</taxon>
        <taxon>Bacillati</taxon>
        <taxon>Bacillota</taxon>
        <taxon>Bacilli</taxon>
        <taxon>Bacillales</taxon>
        <taxon>Caryophanaceae</taxon>
        <taxon>Planococcus</taxon>
    </lineage>
</organism>
<accession>A0ABR8WEK9</accession>
<proteinExistence type="predicted"/>
<sequence length="111" mass="12779">MKYICPVCGYKGLDEPAYADLNTLKDGSFDICSCCRFQFGVDDDIELENGDFLAVKDTHTIYRDIWLKFDAPVFSTKEYPTENQEHGKVKREFLVDQLKTIGVDINEQVEK</sequence>
<protein>
    <submittedName>
        <fullName evidence="1">Uncharacterized protein</fullName>
    </submittedName>
</protein>
<comment type="caution">
    <text evidence="1">The sequence shown here is derived from an EMBL/GenBank/DDBJ whole genome shotgun (WGS) entry which is preliminary data.</text>
</comment>
<dbReference type="Proteomes" id="UP000658980">
    <property type="component" value="Unassembled WGS sequence"/>
</dbReference>
<reference evidence="1 2" key="1">
    <citation type="submission" date="2020-08" db="EMBL/GenBank/DDBJ databases">
        <title>A Genomic Blueprint of the Chicken Gut Microbiome.</title>
        <authorList>
            <person name="Gilroy R."/>
            <person name="Ravi A."/>
            <person name="Getino M."/>
            <person name="Pursley I."/>
            <person name="Horton D.L."/>
            <person name="Alikhan N.-F."/>
            <person name="Baker D."/>
            <person name="Gharbi K."/>
            <person name="Hall N."/>
            <person name="Watson M."/>
            <person name="Adriaenssens E.M."/>
            <person name="Foster-Nyarko E."/>
            <person name="Jarju S."/>
            <person name="Secka A."/>
            <person name="Antonio M."/>
            <person name="Oren A."/>
            <person name="Chaudhuri R."/>
            <person name="La Ragione R.M."/>
            <person name="Hildebrand F."/>
            <person name="Pallen M.J."/>
        </authorList>
    </citation>
    <scope>NUCLEOTIDE SEQUENCE [LARGE SCALE GENOMIC DNA]</scope>
    <source>
        <strain evidence="1 2">Sa1BUA13</strain>
    </source>
</reference>
<dbReference type="EMBL" id="JACSPU010000003">
    <property type="protein sequence ID" value="MBD8015126.1"/>
    <property type="molecule type" value="Genomic_DNA"/>
</dbReference>
<dbReference type="RefSeq" id="WP_191715323.1">
    <property type="nucleotide sequence ID" value="NZ_JACSPU010000003.1"/>
</dbReference>
<evidence type="ECO:0000313" key="1">
    <source>
        <dbReference type="EMBL" id="MBD8015126.1"/>
    </source>
</evidence>
<name>A0ABR8WEK9_9BACL</name>
<keyword evidence="2" id="KW-1185">Reference proteome</keyword>
<evidence type="ECO:0000313" key="2">
    <source>
        <dbReference type="Proteomes" id="UP000658980"/>
    </source>
</evidence>